<organism evidence="2">
    <name type="scientific">Pseudomonas moraviensis R28-S</name>
    <dbReference type="NCBI Taxonomy" id="1395516"/>
    <lineage>
        <taxon>Bacteria</taxon>
        <taxon>Pseudomonadati</taxon>
        <taxon>Pseudomonadota</taxon>
        <taxon>Gammaproteobacteria</taxon>
        <taxon>Pseudomonadales</taxon>
        <taxon>Pseudomonadaceae</taxon>
        <taxon>Pseudomonas</taxon>
    </lineage>
</organism>
<dbReference type="EMBL" id="AYMZ01000008">
    <property type="protein sequence ID" value="ETF06855.1"/>
    <property type="molecule type" value="Genomic_DNA"/>
</dbReference>
<evidence type="ECO:0000313" key="2">
    <source>
        <dbReference type="EMBL" id="ETF06855.1"/>
    </source>
</evidence>
<dbReference type="RefSeq" id="WP_024013749.1">
    <property type="nucleotide sequence ID" value="NZ_CM002330.1"/>
</dbReference>
<keyword evidence="1" id="KW-1133">Transmembrane helix</keyword>
<protein>
    <submittedName>
        <fullName evidence="2">Uncharacterized protein</fullName>
    </submittedName>
</protein>
<reference evidence="2" key="1">
    <citation type="journal article" date="2014" name="Genome Announc.">
        <title>Draft Genome Sequence of Pseudomonas moraviensis R28-S.</title>
        <authorList>
            <person name="Hunter S.S."/>
            <person name="Yano H."/>
            <person name="Loftie-Eaton W."/>
            <person name="Hughes J."/>
            <person name="De Gelder L."/>
            <person name="Stragier P."/>
            <person name="De Vos P."/>
            <person name="Settles M.L."/>
            <person name="Top E.M."/>
        </authorList>
    </citation>
    <scope>NUCLEOTIDE SEQUENCE [LARGE SCALE GENOMIC DNA]</scope>
    <source>
        <strain evidence="2">R28-S</strain>
    </source>
</reference>
<gene>
    <name evidence="2" type="ORF">PMO01_18575</name>
</gene>
<comment type="caution">
    <text evidence="2">The sequence shown here is derived from an EMBL/GenBank/DDBJ whole genome shotgun (WGS) entry which is preliminary data.</text>
</comment>
<name>V8R5K7_9PSED</name>
<feature type="transmembrane region" description="Helical" evidence="1">
    <location>
        <begin position="12"/>
        <end position="45"/>
    </location>
</feature>
<keyword evidence="1" id="KW-0812">Transmembrane</keyword>
<accession>V8R5K7</accession>
<dbReference type="AlphaFoldDB" id="V8R5K7"/>
<proteinExistence type="predicted"/>
<dbReference type="PATRIC" id="fig|1395516.4.peg.3770"/>
<sequence length="125" mass="13949">MNTLKDLLGSTIKMLIIFGISFAIALVVPKYFFAVPLVLGFLYWVFEDRVNEFLFDEETFEMSLVAFIAAPVAAIAAAFSFNYTLGIWALAFTLYKTHAFRHLHRAIGSGFKALFGSVVSSISKH</sequence>
<evidence type="ECO:0000256" key="1">
    <source>
        <dbReference type="SAM" id="Phobius"/>
    </source>
</evidence>
<dbReference type="HOGENOM" id="CLU_1990758_0_0_6"/>
<keyword evidence="1" id="KW-0472">Membrane</keyword>
<dbReference type="Proteomes" id="UP000024771">
    <property type="component" value="Chromosome"/>
</dbReference>
<feature type="transmembrane region" description="Helical" evidence="1">
    <location>
        <begin position="65"/>
        <end position="95"/>
    </location>
</feature>